<dbReference type="PROSITE" id="PS51194">
    <property type="entry name" value="HELICASE_CTER"/>
    <property type="match status" value="1"/>
</dbReference>
<organism evidence="3 4">
    <name type="scientific">Arsenicicoccus cauae</name>
    <dbReference type="NCBI Taxonomy" id="2663847"/>
    <lineage>
        <taxon>Bacteria</taxon>
        <taxon>Bacillati</taxon>
        <taxon>Actinomycetota</taxon>
        <taxon>Actinomycetes</taxon>
        <taxon>Micrococcales</taxon>
        <taxon>Intrasporangiaceae</taxon>
        <taxon>Arsenicicoccus</taxon>
    </lineage>
</organism>
<comment type="caution">
    <text evidence="3">The sequence shown here is derived from an EMBL/GenBank/DDBJ whole genome shotgun (WGS) entry which is preliminary data.</text>
</comment>
<name>A0A6I3IVB5_9MICO</name>
<dbReference type="InterPro" id="IPR021835">
    <property type="entry name" value="DUF3427"/>
</dbReference>
<dbReference type="SMART" id="SM00490">
    <property type="entry name" value="HELICc"/>
    <property type="match status" value="1"/>
</dbReference>
<feature type="domain" description="Helicase ATP-binding" evidence="1">
    <location>
        <begin position="320"/>
        <end position="475"/>
    </location>
</feature>
<dbReference type="SUPFAM" id="SSF52540">
    <property type="entry name" value="P-loop containing nucleoside triphosphate hydrolases"/>
    <property type="match status" value="1"/>
</dbReference>
<evidence type="ECO:0000313" key="4">
    <source>
        <dbReference type="Proteomes" id="UP000431092"/>
    </source>
</evidence>
<dbReference type="InterPro" id="IPR027417">
    <property type="entry name" value="P-loop_NTPase"/>
</dbReference>
<feature type="domain" description="Helicase C-terminal" evidence="2">
    <location>
        <begin position="534"/>
        <end position="683"/>
    </location>
</feature>
<dbReference type="CDD" id="cd18032">
    <property type="entry name" value="DEXHc_RE_I_III_res"/>
    <property type="match status" value="1"/>
</dbReference>
<dbReference type="Gene3D" id="3.40.50.300">
    <property type="entry name" value="P-loop containing nucleotide triphosphate hydrolases"/>
    <property type="match status" value="2"/>
</dbReference>
<dbReference type="GO" id="GO:0016887">
    <property type="term" value="F:ATP hydrolysis activity"/>
    <property type="evidence" value="ECO:0007669"/>
    <property type="project" value="TreeGrafter"/>
</dbReference>
<dbReference type="GO" id="GO:0003677">
    <property type="term" value="F:DNA binding"/>
    <property type="evidence" value="ECO:0007669"/>
    <property type="project" value="InterPro"/>
</dbReference>
<dbReference type="SMART" id="SM00487">
    <property type="entry name" value="DEXDc"/>
    <property type="match status" value="1"/>
</dbReference>
<dbReference type="InterPro" id="IPR052511">
    <property type="entry name" value="ATP-dep_Helicase"/>
</dbReference>
<dbReference type="CDD" id="cd09203">
    <property type="entry name" value="PLDc_N_DEXD_b1"/>
    <property type="match status" value="1"/>
</dbReference>
<accession>A0A6I3IVB5</accession>
<dbReference type="SUPFAM" id="SSF56024">
    <property type="entry name" value="Phospholipase D/nuclease"/>
    <property type="match status" value="1"/>
</dbReference>
<dbReference type="PROSITE" id="PS51192">
    <property type="entry name" value="HELICASE_ATP_BIND_1"/>
    <property type="match status" value="1"/>
</dbReference>
<sequence>MSEGIYEHVITGDVLQDIAQAADAGMLADVAGIDAAELPNVLSRHVRQRLLPVLGSLKPEEQVSLVSALLTAADDAAGQVIDPPRQLRAITRRQDLGEPRRWVRPSSPLSDADLLTNAPGEPSLGAEIRAEVASADRIDLLCAFVKWHGLRFLDEALTEARQRGVPLRVITTTYVGATERQALDRLVQEYGAEVRIHYDTLRTRLHANAWMFHRNSGFHTGYVGSSNLSRAALLDGVEWNVRLSQVATPALMEKFRATFETYWNDPTFEVYDPERDADRLDDALVEARGGSRERVTLTLSGLEVRPYAYQQRMLEDLQASREVHDRHRNLVVAATGTGKTVLAALDYRSLVPADGVRPRLLFVAHRQEILVQSLRTYREVLGDGNFGELYVAGQRPERWEHVFASIQSLTSYGIERIAPDHFDIVVVDEFHHAEASSYVRVLTHLKPQELLGLTATPERADGFDVRRHFDDRAATELRLWHALEAELLTPFHYFGIADNTDLAGVSWKRGQYDLAELENVYTSNDARVLLILRELRAKVLDLAAMRGLGFCVSVRHAEYMADAFSRAGIAAVAVTGQTATAARERAVTDLIARRINVIFTVDLFNEGVDIPEVDTVLFLRPTESATVFLQQLGRGLRRTRGKAVLTVLDFVGHQHREYRFDAKYRALTGATRKGLLKAVEDGFPFLPSGCQIDLDRVTQETVMGGIRAQLNRLQWRHLVADLRAHPTADLGTFLDESGADLAAVYGGSRHNWTALQRASNQPVAGGGPREEELLARARAFAHVDDPDRAQAYRELLAGPVSYDRLSERGAVFARMLFFSLWPNGGGFASYQAGFDALAREDAVREELEQVIVWAFDHAAQMTHRLGDDLAWCPLRVHARYSREELLAATDYATLSRTPRSVMQGVAYAAERRIDNLMVTLHKAEKDYSPTTMYQDYALSPTLFHWESQSNTTVESPTGRRYLGHEAAGSQLFLYARERKAGELGAAPYVFLGPARYVNHEGERPIRITMRLDHPMPTDTFTAASAAG</sequence>
<dbReference type="InterPro" id="IPR006935">
    <property type="entry name" value="Helicase/UvrB_N"/>
</dbReference>
<dbReference type="Gene3D" id="3.30.870.10">
    <property type="entry name" value="Endonuclease Chain A"/>
    <property type="match status" value="1"/>
</dbReference>
<dbReference type="PANTHER" id="PTHR47962">
    <property type="entry name" value="ATP-DEPENDENT HELICASE LHR-RELATED-RELATED"/>
    <property type="match status" value="1"/>
</dbReference>
<dbReference type="AlphaFoldDB" id="A0A6I3IVB5"/>
<reference evidence="3 4" key="1">
    <citation type="submission" date="2019-11" db="EMBL/GenBank/DDBJ databases">
        <title>Whole genome sequencing identifies a novel species of the genus Arsenicicoccus isolated from human blood.</title>
        <authorList>
            <person name="Jeong J.H."/>
            <person name="Kweon O.J."/>
            <person name="Kim H.R."/>
            <person name="Kim T.-H."/>
            <person name="Ha S.-M."/>
            <person name="Lee M.-K."/>
        </authorList>
    </citation>
    <scope>NUCLEOTIDE SEQUENCE [LARGE SCALE GENOMIC DNA]</scope>
    <source>
        <strain evidence="3 4">MKL-02</strain>
    </source>
</reference>
<dbReference type="InterPro" id="IPR025202">
    <property type="entry name" value="PLD-like_dom"/>
</dbReference>
<keyword evidence="4" id="KW-1185">Reference proteome</keyword>
<evidence type="ECO:0000313" key="3">
    <source>
        <dbReference type="EMBL" id="MTB70806.1"/>
    </source>
</evidence>
<dbReference type="PANTHER" id="PTHR47962:SF7">
    <property type="entry name" value="MITOCHONDRIAL ATP-DEPENDENT HELICASE IRC3-RELATED"/>
    <property type="match status" value="1"/>
</dbReference>
<dbReference type="Proteomes" id="UP000431092">
    <property type="component" value="Unassembled WGS sequence"/>
</dbReference>
<dbReference type="InterPro" id="IPR014001">
    <property type="entry name" value="Helicase_ATP-bd"/>
</dbReference>
<dbReference type="CDD" id="cd18799">
    <property type="entry name" value="SF2_C_EcoAI-like"/>
    <property type="match status" value="1"/>
</dbReference>
<evidence type="ECO:0000259" key="2">
    <source>
        <dbReference type="PROSITE" id="PS51194"/>
    </source>
</evidence>
<dbReference type="Pfam" id="PF00271">
    <property type="entry name" value="Helicase_C"/>
    <property type="match status" value="1"/>
</dbReference>
<dbReference type="GO" id="GO:0005524">
    <property type="term" value="F:ATP binding"/>
    <property type="evidence" value="ECO:0007669"/>
    <property type="project" value="InterPro"/>
</dbReference>
<dbReference type="Pfam" id="PF04851">
    <property type="entry name" value="ResIII"/>
    <property type="match status" value="1"/>
</dbReference>
<dbReference type="EMBL" id="WLVL01000007">
    <property type="protein sequence ID" value="MTB70806.1"/>
    <property type="molecule type" value="Genomic_DNA"/>
</dbReference>
<proteinExistence type="predicted"/>
<evidence type="ECO:0000259" key="1">
    <source>
        <dbReference type="PROSITE" id="PS51192"/>
    </source>
</evidence>
<dbReference type="Pfam" id="PF13091">
    <property type="entry name" value="PLDc_2"/>
    <property type="match status" value="1"/>
</dbReference>
<gene>
    <name evidence="3" type="ORF">GGG17_02210</name>
</gene>
<dbReference type="Pfam" id="PF11907">
    <property type="entry name" value="DUF3427"/>
    <property type="match status" value="1"/>
</dbReference>
<protein>
    <submittedName>
        <fullName evidence="3">DUF3427 domain-containing protein</fullName>
    </submittedName>
</protein>
<dbReference type="InterPro" id="IPR001650">
    <property type="entry name" value="Helicase_C-like"/>
</dbReference>